<feature type="transmembrane region" description="Helical" evidence="7">
    <location>
        <begin position="20"/>
        <end position="37"/>
    </location>
</feature>
<evidence type="ECO:0000256" key="5">
    <source>
        <dbReference type="ARBA" id="ARBA00022989"/>
    </source>
</evidence>
<reference evidence="9" key="2">
    <citation type="journal article" date="2021" name="PeerJ">
        <title>Extensive microbial diversity within the chicken gut microbiome revealed by metagenomics and culture.</title>
        <authorList>
            <person name="Gilroy R."/>
            <person name="Ravi A."/>
            <person name="Getino M."/>
            <person name="Pursley I."/>
            <person name="Horton D.L."/>
            <person name="Alikhan N.F."/>
            <person name="Baker D."/>
            <person name="Gharbi K."/>
            <person name="Hall N."/>
            <person name="Watson M."/>
            <person name="Adriaenssens E.M."/>
            <person name="Foster-Nyarko E."/>
            <person name="Jarju S."/>
            <person name="Secka A."/>
            <person name="Antonio M."/>
            <person name="Oren A."/>
            <person name="Chaudhuri R.R."/>
            <person name="La Ragione R."/>
            <person name="Hildebrand F."/>
            <person name="Pallen M.J."/>
        </authorList>
    </citation>
    <scope>NUCLEOTIDE SEQUENCE</scope>
    <source>
        <strain evidence="9">1063</strain>
    </source>
</reference>
<evidence type="ECO:0000313" key="9">
    <source>
        <dbReference type="EMBL" id="HIU21823.1"/>
    </source>
</evidence>
<evidence type="ECO:0000256" key="6">
    <source>
        <dbReference type="ARBA" id="ARBA00023136"/>
    </source>
</evidence>
<dbReference type="Proteomes" id="UP000824088">
    <property type="component" value="Unassembled WGS sequence"/>
</dbReference>
<protein>
    <submittedName>
        <fullName evidence="9">DMT family transporter</fullName>
    </submittedName>
</protein>
<dbReference type="GO" id="GO:0005886">
    <property type="term" value="C:plasma membrane"/>
    <property type="evidence" value="ECO:0007669"/>
    <property type="project" value="UniProtKB-SubCell"/>
</dbReference>
<evidence type="ECO:0000256" key="4">
    <source>
        <dbReference type="ARBA" id="ARBA00022692"/>
    </source>
</evidence>
<feature type="domain" description="EamA" evidence="8">
    <location>
        <begin position="158"/>
        <end position="290"/>
    </location>
</feature>
<dbReference type="EMBL" id="DVMN01000114">
    <property type="protein sequence ID" value="HIU21823.1"/>
    <property type="molecule type" value="Genomic_DNA"/>
</dbReference>
<feature type="transmembrane region" description="Helical" evidence="7">
    <location>
        <begin position="187"/>
        <end position="207"/>
    </location>
</feature>
<dbReference type="InterPro" id="IPR037185">
    <property type="entry name" value="EmrE-like"/>
</dbReference>
<dbReference type="PANTHER" id="PTHR42920:SF5">
    <property type="entry name" value="EAMA DOMAIN-CONTAINING PROTEIN"/>
    <property type="match status" value="1"/>
</dbReference>
<feature type="transmembrane region" description="Helical" evidence="7">
    <location>
        <begin position="130"/>
        <end position="155"/>
    </location>
</feature>
<evidence type="ECO:0000256" key="3">
    <source>
        <dbReference type="ARBA" id="ARBA00022475"/>
    </source>
</evidence>
<feature type="transmembrane region" description="Helical" evidence="7">
    <location>
        <begin position="75"/>
        <end position="92"/>
    </location>
</feature>
<evidence type="ECO:0000259" key="8">
    <source>
        <dbReference type="Pfam" id="PF00892"/>
    </source>
</evidence>
<dbReference type="AlphaFoldDB" id="A0A9D1HSL7"/>
<feature type="transmembrane region" description="Helical" evidence="7">
    <location>
        <begin position="275"/>
        <end position="294"/>
    </location>
</feature>
<keyword evidence="4 7" id="KW-0812">Transmembrane</keyword>
<proteinExistence type="inferred from homology"/>
<reference evidence="9" key="1">
    <citation type="submission" date="2020-10" db="EMBL/GenBank/DDBJ databases">
        <authorList>
            <person name="Gilroy R."/>
        </authorList>
    </citation>
    <scope>NUCLEOTIDE SEQUENCE</scope>
    <source>
        <strain evidence="9">1063</strain>
    </source>
</reference>
<dbReference type="Pfam" id="PF00892">
    <property type="entry name" value="EamA"/>
    <property type="match status" value="2"/>
</dbReference>
<name>A0A9D1HSL7_9FIRM</name>
<sequence length="323" mass="35676">MKTALSLRLSDGAKRNGAKIILLLSTVLWGSSYFILKDTLDEVPPYFLLSFRFLVAAVLLGLVCRKKWKLFNRSYLWQGALTGVFLAFAYIFQTLGLQNTTPGTSSFLTTVYCILVPFIGWAVTKKRPTLLNIAAAVVCMAGIGMVCMDGGGVGFTLKGEGYTLICGVFFALQIVAVDRFGQKLDTLLFTTVQFFTAFLICVVFFLAKESFPTSLSSDSAASLVYVGVMATCVCFVMMNVGIKYASSVAASLILSLEGVFGVAFSMIFYHERLTLQVGLGFLVIFAGILLSEVLPEVLKARREAYFPSLRPRKRREEYIRIRR</sequence>
<dbReference type="InterPro" id="IPR000620">
    <property type="entry name" value="EamA_dom"/>
</dbReference>
<keyword evidence="5 7" id="KW-1133">Transmembrane helix</keyword>
<evidence type="ECO:0000256" key="7">
    <source>
        <dbReference type="SAM" id="Phobius"/>
    </source>
</evidence>
<comment type="subcellular location">
    <subcellularLocation>
        <location evidence="1">Cell membrane</location>
        <topology evidence="1">Multi-pass membrane protein</topology>
    </subcellularLocation>
</comment>
<evidence type="ECO:0000313" key="10">
    <source>
        <dbReference type="Proteomes" id="UP000824088"/>
    </source>
</evidence>
<gene>
    <name evidence="9" type="ORF">IAD51_06330</name>
</gene>
<feature type="domain" description="EamA" evidence="8">
    <location>
        <begin position="20"/>
        <end position="146"/>
    </location>
</feature>
<feature type="transmembrane region" description="Helical" evidence="7">
    <location>
        <begin position="43"/>
        <end position="63"/>
    </location>
</feature>
<comment type="similarity">
    <text evidence="2">Belongs to the EamA transporter family.</text>
</comment>
<feature type="transmembrane region" description="Helical" evidence="7">
    <location>
        <begin position="104"/>
        <end position="123"/>
    </location>
</feature>
<dbReference type="SUPFAM" id="SSF103481">
    <property type="entry name" value="Multidrug resistance efflux transporter EmrE"/>
    <property type="match status" value="2"/>
</dbReference>
<keyword evidence="6 7" id="KW-0472">Membrane</keyword>
<feature type="transmembrane region" description="Helical" evidence="7">
    <location>
        <begin position="248"/>
        <end position="269"/>
    </location>
</feature>
<accession>A0A9D1HSL7</accession>
<organism evidence="9 10">
    <name type="scientific">Candidatus Limadaptatus stercorigallinarum</name>
    <dbReference type="NCBI Taxonomy" id="2840845"/>
    <lineage>
        <taxon>Bacteria</taxon>
        <taxon>Bacillati</taxon>
        <taxon>Bacillota</taxon>
        <taxon>Clostridia</taxon>
        <taxon>Eubacteriales</taxon>
        <taxon>Candidatus Limadaptatus</taxon>
    </lineage>
</organism>
<feature type="transmembrane region" description="Helical" evidence="7">
    <location>
        <begin position="161"/>
        <end position="180"/>
    </location>
</feature>
<dbReference type="InterPro" id="IPR051258">
    <property type="entry name" value="Diverse_Substrate_Transporter"/>
</dbReference>
<evidence type="ECO:0000256" key="2">
    <source>
        <dbReference type="ARBA" id="ARBA00007362"/>
    </source>
</evidence>
<evidence type="ECO:0000256" key="1">
    <source>
        <dbReference type="ARBA" id="ARBA00004651"/>
    </source>
</evidence>
<comment type="caution">
    <text evidence="9">The sequence shown here is derived from an EMBL/GenBank/DDBJ whole genome shotgun (WGS) entry which is preliminary data.</text>
</comment>
<feature type="transmembrane region" description="Helical" evidence="7">
    <location>
        <begin position="219"/>
        <end position="241"/>
    </location>
</feature>
<dbReference type="PANTHER" id="PTHR42920">
    <property type="entry name" value="OS03G0707200 PROTEIN-RELATED"/>
    <property type="match status" value="1"/>
</dbReference>
<keyword evidence="3" id="KW-1003">Cell membrane</keyword>